<dbReference type="InterPro" id="IPR043128">
    <property type="entry name" value="Rev_trsase/Diguanyl_cyclase"/>
</dbReference>
<dbReference type="Proteomes" id="UP001467690">
    <property type="component" value="Unassembled WGS sequence"/>
</dbReference>
<dbReference type="EMBL" id="JBELOE010000210">
    <property type="protein sequence ID" value="MER2492369.1"/>
    <property type="molecule type" value="Genomic_DNA"/>
</dbReference>
<dbReference type="Gene3D" id="3.30.450.20">
    <property type="entry name" value="PAS domain"/>
    <property type="match status" value="1"/>
</dbReference>
<dbReference type="InterPro" id="IPR035965">
    <property type="entry name" value="PAS-like_dom_sf"/>
</dbReference>
<evidence type="ECO:0000259" key="3">
    <source>
        <dbReference type="PROSITE" id="PS50112"/>
    </source>
</evidence>
<protein>
    <submittedName>
        <fullName evidence="6">EAL domain-containing protein</fullName>
    </submittedName>
</protein>
<evidence type="ECO:0000256" key="2">
    <source>
        <dbReference type="SAM" id="SignalP"/>
    </source>
</evidence>
<feature type="transmembrane region" description="Helical" evidence="1">
    <location>
        <begin position="251"/>
        <end position="271"/>
    </location>
</feature>
<keyword evidence="2" id="KW-0732">Signal</keyword>
<feature type="transmembrane region" description="Helical" evidence="1">
    <location>
        <begin position="307"/>
        <end position="329"/>
    </location>
</feature>
<name>A0ABV1RHE9_9ALTE</name>
<proteinExistence type="predicted"/>
<dbReference type="InterPro" id="IPR029787">
    <property type="entry name" value="Nucleotide_cyclase"/>
</dbReference>
<keyword evidence="7" id="KW-1185">Reference proteome</keyword>
<feature type="transmembrane region" description="Helical" evidence="1">
    <location>
        <begin position="185"/>
        <end position="208"/>
    </location>
</feature>
<keyword evidence="1" id="KW-1133">Transmembrane helix</keyword>
<dbReference type="SMART" id="SM00052">
    <property type="entry name" value="EAL"/>
    <property type="match status" value="1"/>
</dbReference>
<dbReference type="Pfam" id="PF07695">
    <property type="entry name" value="7TMR-DISM_7TM"/>
    <property type="match status" value="1"/>
</dbReference>
<feature type="domain" description="PAS" evidence="3">
    <location>
        <begin position="407"/>
        <end position="448"/>
    </location>
</feature>
<dbReference type="PANTHER" id="PTHR44757">
    <property type="entry name" value="DIGUANYLATE CYCLASE DGCP"/>
    <property type="match status" value="1"/>
</dbReference>
<dbReference type="Gene3D" id="3.30.70.270">
    <property type="match status" value="1"/>
</dbReference>
<accession>A0ABV1RHE9</accession>
<feature type="domain" description="EAL" evidence="4">
    <location>
        <begin position="708"/>
        <end position="963"/>
    </location>
</feature>
<dbReference type="PROSITE" id="PS50112">
    <property type="entry name" value="PAS"/>
    <property type="match status" value="1"/>
</dbReference>
<feature type="transmembrane region" description="Helical" evidence="1">
    <location>
        <begin position="215"/>
        <end position="231"/>
    </location>
</feature>
<keyword evidence="1" id="KW-0472">Membrane</keyword>
<comment type="caution">
    <text evidence="6">The sequence shown here is derived from an EMBL/GenBank/DDBJ whole genome shotgun (WGS) entry which is preliminary data.</text>
</comment>
<dbReference type="InterPro" id="IPR035919">
    <property type="entry name" value="EAL_sf"/>
</dbReference>
<gene>
    <name evidence="6" type="ORF">ABS311_10810</name>
</gene>
<dbReference type="Pfam" id="PF00990">
    <property type="entry name" value="GGDEF"/>
    <property type="match status" value="1"/>
</dbReference>
<dbReference type="InterPro" id="IPR000014">
    <property type="entry name" value="PAS"/>
</dbReference>
<dbReference type="NCBIfam" id="TIGR00254">
    <property type="entry name" value="GGDEF"/>
    <property type="match status" value="1"/>
</dbReference>
<dbReference type="Pfam" id="PF07696">
    <property type="entry name" value="7TMR-DISMED2"/>
    <property type="match status" value="1"/>
</dbReference>
<dbReference type="CDD" id="cd00130">
    <property type="entry name" value="PAS"/>
    <property type="match status" value="1"/>
</dbReference>
<dbReference type="Pfam" id="PF00563">
    <property type="entry name" value="EAL"/>
    <property type="match status" value="1"/>
</dbReference>
<dbReference type="PANTHER" id="PTHR44757:SF4">
    <property type="entry name" value="DIGUANYLATE CYCLASE DGCE-RELATED"/>
    <property type="match status" value="1"/>
</dbReference>
<dbReference type="InterPro" id="IPR001633">
    <property type="entry name" value="EAL_dom"/>
</dbReference>
<dbReference type="NCBIfam" id="TIGR00229">
    <property type="entry name" value="sensory_box"/>
    <property type="match status" value="1"/>
</dbReference>
<dbReference type="SUPFAM" id="SSF55785">
    <property type="entry name" value="PYP-like sensor domain (PAS domain)"/>
    <property type="match status" value="1"/>
</dbReference>
<dbReference type="CDD" id="cd01948">
    <property type="entry name" value="EAL"/>
    <property type="match status" value="1"/>
</dbReference>
<dbReference type="PROSITE" id="PS50883">
    <property type="entry name" value="EAL"/>
    <property type="match status" value="1"/>
</dbReference>
<feature type="chain" id="PRO_5047261572" evidence="2">
    <location>
        <begin position="22"/>
        <end position="971"/>
    </location>
</feature>
<dbReference type="CDD" id="cd01949">
    <property type="entry name" value="GGDEF"/>
    <property type="match status" value="1"/>
</dbReference>
<dbReference type="SUPFAM" id="SSF141868">
    <property type="entry name" value="EAL domain-like"/>
    <property type="match status" value="1"/>
</dbReference>
<dbReference type="InterPro" id="IPR011622">
    <property type="entry name" value="7TMR_DISM_rcpt_extracell_dom2"/>
</dbReference>
<sequence>MINRIITLILLLTCAVSQVLAKPVVVSEIEQQKTLVIGEYLTYQSLPKEVTPDILVERFNIIGWQSFETEIPVLPYSQNAYWLYFELKNDANHKAEFLMDFAFPLLNNISVYRLDDNKKVELVAQSDIDTRVKDRKYPSGGYIFPIWVAEQSTTGYLMRIENDSMVQVPVTIYVPEVIPYEKSKISFWLGGGLAILIVLSLFSTLIYVLSAERSFIYFATFSFSFFFYYCATTGYPIEFLWPNYLAYSKNIAMLSLGVSLGALSLFAIEFLQLSSSNKKLARIVLVFTGCSFIAGIFGLLMNHELQIRLQLIMFLACTSLVLYSAIMSLQTKRKGAYRFLFCFALITISCALFAGNRFGLIERNFVTEYSLLGSQFLAFIILFDALSERIRIERSKRLQAQIESMHHYQQFYDIYENAVEAHFSTTEDGRLLRANKAFYELLGYQSFEQLLENVKNITDLYLVPSEREKLIAKSREFGRVFSFDTQWRRGNGKKIWVSINLRYEAESPDGPVLIGSLIDISQKKKADRQLQFLAAHDSLTGLLNRREFERLLNDALVECSSNGAKHTLLYMDLDQFKVVNDTCGHKAGDILLRQLTDELKDVVGDSGLIARLGGDEFGVLLHHKIDDEAFVIAFRLKQAVQDFRFVWEGRVFTLGVSIGLVEVNEENNFIDEVLSIADTACYAAKERGRNRIHAYTESDKDVKQRHNEMQQIAKINEALSEDRFKLQCQLIYNMQKTGEPLHYEILIRMFDSDNNLVPPGMFLPAAERYGLMSQIDKWVINHYFEWLHNNPTHMQQLGKCAINLSGPSLADEDMQSYILDCFHKYQIPHEKICFEITESMAIQQLDATLSFIQCFRDLGCSFALDDFGSGFSSYGYLKNLPVDYLKIDGSFVKDMLVDPIDRAMVKSIYEVAKAIGMQTVAEFVESEDILADLRSIGINFGQGYGIAKPMGLEEFVEKFGKKTKTDDRQNR</sequence>
<feature type="signal peptide" evidence="2">
    <location>
        <begin position="1"/>
        <end position="21"/>
    </location>
</feature>
<evidence type="ECO:0000256" key="1">
    <source>
        <dbReference type="SAM" id="Phobius"/>
    </source>
</evidence>
<dbReference type="Pfam" id="PF13426">
    <property type="entry name" value="PAS_9"/>
    <property type="match status" value="1"/>
</dbReference>
<organism evidence="6 7">
    <name type="scientific">Catenovulum sediminis</name>
    <dbReference type="NCBI Taxonomy" id="1740262"/>
    <lineage>
        <taxon>Bacteria</taxon>
        <taxon>Pseudomonadati</taxon>
        <taxon>Pseudomonadota</taxon>
        <taxon>Gammaproteobacteria</taxon>
        <taxon>Alteromonadales</taxon>
        <taxon>Alteromonadaceae</taxon>
        <taxon>Catenovulum</taxon>
    </lineage>
</organism>
<evidence type="ECO:0000313" key="6">
    <source>
        <dbReference type="EMBL" id="MER2492369.1"/>
    </source>
</evidence>
<feature type="domain" description="GGDEF" evidence="5">
    <location>
        <begin position="564"/>
        <end position="697"/>
    </location>
</feature>
<feature type="transmembrane region" description="Helical" evidence="1">
    <location>
        <begin position="283"/>
        <end position="301"/>
    </location>
</feature>
<dbReference type="SUPFAM" id="SSF55073">
    <property type="entry name" value="Nucleotide cyclase"/>
    <property type="match status" value="1"/>
</dbReference>
<dbReference type="Gene3D" id="2.60.40.2380">
    <property type="match status" value="1"/>
</dbReference>
<dbReference type="Gene3D" id="3.20.20.450">
    <property type="entry name" value="EAL domain"/>
    <property type="match status" value="1"/>
</dbReference>
<keyword evidence="1" id="KW-0812">Transmembrane</keyword>
<evidence type="ECO:0000259" key="4">
    <source>
        <dbReference type="PROSITE" id="PS50883"/>
    </source>
</evidence>
<dbReference type="InterPro" id="IPR011623">
    <property type="entry name" value="7TMR_DISM_rcpt_extracell_dom1"/>
</dbReference>
<reference evidence="6 7" key="1">
    <citation type="submission" date="2024-06" db="EMBL/GenBank/DDBJ databases">
        <authorList>
            <person name="Chen R.Y."/>
        </authorList>
    </citation>
    <scope>NUCLEOTIDE SEQUENCE [LARGE SCALE GENOMIC DNA]</scope>
    <source>
        <strain evidence="6 7">D2</strain>
    </source>
</reference>
<dbReference type="RefSeq" id="WP_350401897.1">
    <property type="nucleotide sequence ID" value="NZ_JBELOE010000210.1"/>
</dbReference>
<dbReference type="InterPro" id="IPR052155">
    <property type="entry name" value="Biofilm_reg_signaling"/>
</dbReference>
<dbReference type="SMART" id="SM00267">
    <property type="entry name" value="GGDEF"/>
    <property type="match status" value="1"/>
</dbReference>
<dbReference type="InterPro" id="IPR000160">
    <property type="entry name" value="GGDEF_dom"/>
</dbReference>
<evidence type="ECO:0000313" key="7">
    <source>
        <dbReference type="Proteomes" id="UP001467690"/>
    </source>
</evidence>
<evidence type="ECO:0000259" key="5">
    <source>
        <dbReference type="PROSITE" id="PS50887"/>
    </source>
</evidence>
<feature type="transmembrane region" description="Helical" evidence="1">
    <location>
        <begin position="336"/>
        <end position="354"/>
    </location>
</feature>
<dbReference type="PROSITE" id="PS50887">
    <property type="entry name" value="GGDEF"/>
    <property type="match status" value="1"/>
</dbReference>